<dbReference type="Proteomes" id="UP000023152">
    <property type="component" value="Unassembled WGS sequence"/>
</dbReference>
<feature type="region of interest" description="Disordered" evidence="1">
    <location>
        <begin position="30"/>
        <end position="88"/>
    </location>
</feature>
<feature type="compositionally biased region" description="Polar residues" evidence="1">
    <location>
        <begin position="39"/>
        <end position="62"/>
    </location>
</feature>
<gene>
    <name evidence="2" type="ORF">RFI_03300</name>
</gene>
<name>X6P5H1_RETFI</name>
<sequence>MFKWSKLAPNTPRVKIFGKSYLRCVEDFSDTDGEAQGRSRANTQTSNGTNSPQVASVNGNKNESPKKTAVSTQSPIIAGKSKAANSAGTNEDEIFEELKDHKNNQWQSRVKALKQLGKLFASAEGKVDANTFSNKFQRFKEPLANHVK</sequence>
<evidence type="ECO:0000313" key="2">
    <source>
        <dbReference type="EMBL" id="ETO33800.1"/>
    </source>
</evidence>
<dbReference type="AlphaFoldDB" id="X6P5H1"/>
<evidence type="ECO:0000313" key="3">
    <source>
        <dbReference type="Proteomes" id="UP000023152"/>
    </source>
</evidence>
<comment type="caution">
    <text evidence="2">The sequence shown here is derived from an EMBL/GenBank/DDBJ whole genome shotgun (WGS) entry which is preliminary data.</text>
</comment>
<accession>X6P5H1</accession>
<evidence type="ECO:0000256" key="1">
    <source>
        <dbReference type="SAM" id="MobiDB-lite"/>
    </source>
</evidence>
<dbReference type="EMBL" id="ASPP01003125">
    <property type="protein sequence ID" value="ETO33800.1"/>
    <property type="molecule type" value="Genomic_DNA"/>
</dbReference>
<keyword evidence="3" id="KW-1185">Reference proteome</keyword>
<protein>
    <submittedName>
        <fullName evidence="2">Uncharacterized protein</fullName>
    </submittedName>
</protein>
<organism evidence="2 3">
    <name type="scientific">Reticulomyxa filosa</name>
    <dbReference type="NCBI Taxonomy" id="46433"/>
    <lineage>
        <taxon>Eukaryota</taxon>
        <taxon>Sar</taxon>
        <taxon>Rhizaria</taxon>
        <taxon>Retaria</taxon>
        <taxon>Foraminifera</taxon>
        <taxon>Monothalamids</taxon>
        <taxon>Reticulomyxidae</taxon>
        <taxon>Reticulomyxa</taxon>
    </lineage>
</organism>
<reference evidence="2 3" key="1">
    <citation type="journal article" date="2013" name="Curr. Biol.">
        <title>The Genome of the Foraminiferan Reticulomyxa filosa.</title>
        <authorList>
            <person name="Glockner G."/>
            <person name="Hulsmann N."/>
            <person name="Schleicher M."/>
            <person name="Noegel A.A."/>
            <person name="Eichinger L."/>
            <person name="Gallinger C."/>
            <person name="Pawlowski J."/>
            <person name="Sierra R."/>
            <person name="Euteneuer U."/>
            <person name="Pillet L."/>
            <person name="Moustafa A."/>
            <person name="Platzer M."/>
            <person name="Groth M."/>
            <person name="Szafranski K."/>
            <person name="Schliwa M."/>
        </authorList>
    </citation>
    <scope>NUCLEOTIDE SEQUENCE [LARGE SCALE GENOMIC DNA]</scope>
</reference>
<proteinExistence type="predicted"/>
<feature type="non-terminal residue" evidence="2">
    <location>
        <position position="148"/>
    </location>
</feature>